<evidence type="ECO:0000313" key="2">
    <source>
        <dbReference type="Proteomes" id="UP000076154"/>
    </source>
</evidence>
<name>A0A369K3V0_HYPMA</name>
<protein>
    <submittedName>
        <fullName evidence="1">Uncharacterized protein</fullName>
    </submittedName>
</protein>
<dbReference type="EMBL" id="LUEZ02000012">
    <property type="protein sequence ID" value="RDB28160.1"/>
    <property type="molecule type" value="Genomic_DNA"/>
</dbReference>
<reference evidence="1" key="1">
    <citation type="submission" date="2018-04" db="EMBL/GenBank/DDBJ databases">
        <title>Whole genome sequencing of Hypsizygus marmoreus.</title>
        <authorList>
            <person name="Choi I.-G."/>
            <person name="Min B."/>
            <person name="Kim J.-G."/>
            <person name="Kim S."/>
            <person name="Oh Y.-L."/>
            <person name="Kong W.-S."/>
            <person name="Park H."/>
            <person name="Jeong J."/>
            <person name="Song E.-S."/>
        </authorList>
    </citation>
    <scope>NUCLEOTIDE SEQUENCE [LARGE SCALE GENOMIC DNA]</scope>
    <source>
        <strain evidence="1">51987-8</strain>
    </source>
</reference>
<gene>
    <name evidence="1" type="ORF">Hypma_001330</name>
</gene>
<dbReference type="AlphaFoldDB" id="A0A369K3V0"/>
<proteinExistence type="predicted"/>
<keyword evidence="2" id="KW-1185">Reference proteome</keyword>
<organism evidence="1 2">
    <name type="scientific">Hypsizygus marmoreus</name>
    <name type="common">White beech mushroom</name>
    <name type="synonym">Agaricus marmoreus</name>
    <dbReference type="NCBI Taxonomy" id="39966"/>
    <lineage>
        <taxon>Eukaryota</taxon>
        <taxon>Fungi</taxon>
        <taxon>Dikarya</taxon>
        <taxon>Basidiomycota</taxon>
        <taxon>Agaricomycotina</taxon>
        <taxon>Agaricomycetes</taxon>
        <taxon>Agaricomycetidae</taxon>
        <taxon>Agaricales</taxon>
        <taxon>Tricholomatineae</taxon>
        <taxon>Lyophyllaceae</taxon>
        <taxon>Hypsizygus</taxon>
    </lineage>
</organism>
<evidence type="ECO:0000313" key="1">
    <source>
        <dbReference type="EMBL" id="RDB28160.1"/>
    </source>
</evidence>
<dbReference type="Proteomes" id="UP000076154">
    <property type="component" value="Unassembled WGS sequence"/>
</dbReference>
<comment type="caution">
    <text evidence="1">The sequence shown here is derived from an EMBL/GenBank/DDBJ whole genome shotgun (WGS) entry which is preliminary data.</text>
</comment>
<dbReference type="InParanoid" id="A0A369K3V0"/>
<sequence length="236" mass="26746">MFTFGVEKVSFNTAALERCGPFLPCLNPLWRGGELCYPTGYDYNLFFFPDPNHSPIFTSYGFVELPRVSNTCVKTPGPSTLMKTRSHSGDTSIRYTGMLGKLLDPIFEHLQKFRFRFSYAVPSKCRKGNALTYLIILCSAHSRCHFLCLNSRNRQTTKVASPFDAHRKCTSHPNPTVQRYQSDQITFGKNYRNIPANGVLMRYDGLTPDVRVFSSRPALSYGKAYQKNSASLDDYA</sequence>
<accession>A0A369K3V0</accession>